<name>A0A388KZ29_CHABU</name>
<feature type="region of interest" description="Disordered" evidence="1">
    <location>
        <begin position="311"/>
        <end position="390"/>
    </location>
</feature>
<sequence>MRSAPHVRKWRARDAPQKNGLMGLDDTPVVSAHFDFAWVSCVHYNVIRQYVEGLYKEHLMANEEADQLIQSGNILEGLELYARQHDWQKVHNLASLQGPEVAAKYAARHAKHCIQMGEIAEAVGVLLQNGVSTNPAYFDLYKHICHELISGLNDDVQMERAAQVLLTDYLRCLPSEVRTKLVDEAYVEQHTFASFSKKAPDIEAKLGFAHQAPNDGRKRLPQDWKKKGQLMFVDHDGQTTEIDDYSDLGEFTEHDGGSETSDGGVIAPIKEKARATGKKKVGRSTGQGDQGTPAWVKIGLEYEVWRDRVARDQQSGKNGSAGGTSSATSSPMDRTGKTVQESAGGGEEDTDKMSQDADPDAGGQDGSEDEDWGEEEDEVEEEEEEPETLAQWIRTIHKLQWERHIECEIRLAHHKHLCNLKKATAEGDDITIANRFELLKKEQEVNEFYATQYAWKARPDNNDIVVHSLGYAKQFIWPKSYHPQGLKRSEQKRKARQEAAEGSSSSNQESVDSDQGTTEEE</sequence>
<evidence type="ECO:0000313" key="3">
    <source>
        <dbReference type="Proteomes" id="UP000265515"/>
    </source>
</evidence>
<feature type="region of interest" description="Disordered" evidence="1">
    <location>
        <begin position="272"/>
        <end position="293"/>
    </location>
</feature>
<proteinExistence type="predicted"/>
<keyword evidence="3" id="KW-1185">Reference proteome</keyword>
<dbReference type="EMBL" id="BFEA01000222">
    <property type="protein sequence ID" value="GBG75317.1"/>
    <property type="molecule type" value="Genomic_DNA"/>
</dbReference>
<feature type="compositionally biased region" description="Low complexity" evidence="1">
    <location>
        <begin position="500"/>
        <end position="515"/>
    </location>
</feature>
<gene>
    <name evidence="2" type="ORF">CBR_g19949</name>
</gene>
<evidence type="ECO:0000256" key="1">
    <source>
        <dbReference type="SAM" id="MobiDB-lite"/>
    </source>
</evidence>
<feature type="compositionally biased region" description="Acidic residues" evidence="1">
    <location>
        <begin position="366"/>
        <end position="387"/>
    </location>
</feature>
<reference evidence="2 3" key="1">
    <citation type="journal article" date="2018" name="Cell">
        <title>The Chara Genome: Secondary Complexity and Implications for Plant Terrestrialization.</title>
        <authorList>
            <person name="Nishiyama T."/>
            <person name="Sakayama H."/>
            <person name="Vries J.D."/>
            <person name="Buschmann H."/>
            <person name="Saint-Marcoux D."/>
            <person name="Ullrich K.K."/>
            <person name="Haas F.B."/>
            <person name="Vanderstraeten L."/>
            <person name="Becker D."/>
            <person name="Lang D."/>
            <person name="Vosolsobe S."/>
            <person name="Rombauts S."/>
            <person name="Wilhelmsson P.K.I."/>
            <person name="Janitza P."/>
            <person name="Kern R."/>
            <person name="Heyl A."/>
            <person name="Rumpler F."/>
            <person name="Villalobos L.I.A.C."/>
            <person name="Clay J.M."/>
            <person name="Skokan R."/>
            <person name="Toyoda A."/>
            <person name="Suzuki Y."/>
            <person name="Kagoshima H."/>
            <person name="Schijlen E."/>
            <person name="Tajeshwar N."/>
            <person name="Catarino B."/>
            <person name="Hetherington A.J."/>
            <person name="Saltykova A."/>
            <person name="Bonnot C."/>
            <person name="Breuninger H."/>
            <person name="Symeonidi A."/>
            <person name="Radhakrishnan G.V."/>
            <person name="Van Nieuwerburgh F."/>
            <person name="Deforce D."/>
            <person name="Chang C."/>
            <person name="Karol K.G."/>
            <person name="Hedrich R."/>
            <person name="Ulvskov P."/>
            <person name="Glockner G."/>
            <person name="Delwiche C.F."/>
            <person name="Petrasek J."/>
            <person name="Van de Peer Y."/>
            <person name="Friml J."/>
            <person name="Beilby M."/>
            <person name="Dolan L."/>
            <person name="Kohara Y."/>
            <person name="Sugano S."/>
            <person name="Fujiyama A."/>
            <person name="Delaux P.-M."/>
            <person name="Quint M."/>
            <person name="TheiBen G."/>
            <person name="Hagemann M."/>
            <person name="Harholt J."/>
            <person name="Dunand C."/>
            <person name="Zachgo S."/>
            <person name="Langdale J."/>
            <person name="Maumus F."/>
            <person name="Straeten D.V.D."/>
            <person name="Gould S.B."/>
            <person name="Rensing S.A."/>
        </authorList>
    </citation>
    <scope>NUCLEOTIDE SEQUENCE [LARGE SCALE GENOMIC DNA]</scope>
    <source>
        <strain evidence="2 3">S276</strain>
    </source>
</reference>
<organism evidence="2 3">
    <name type="scientific">Chara braunii</name>
    <name type="common">Braun's stonewort</name>
    <dbReference type="NCBI Taxonomy" id="69332"/>
    <lineage>
        <taxon>Eukaryota</taxon>
        <taxon>Viridiplantae</taxon>
        <taxon>Streptophyta</taxon>
        <taxon>Charophyceae</taxon>
        <taxon>Charales</taxon>
        <taxon>Characeae</taxon>
        <taxon>Chara</taxon>
    </lineage>
</organism>
<feature type="region of interest" description="Disordered" evidence="1">
    <location>
        <begin position="483"/>
        <end position="521"/>
    </location>
</feature>
<feature type="region of interest" description="Disordered" evidence="1">
    <location>
        <begin position="248"/>
        <end position="267"/>
    </location>
</feature>
<accession>A0A388KZ29</accession>
<dbReference type="Gramene" id="GBG75317">
    <property type="protein sequence ID" value="GBG75317"/>
    <property type="gene ID" value="CBR_g19949"/>
</dbReference>
<comment type="caution">
    <text evidence="2">The sequence shown here is derived from an EMBL/GenBank/DDBJ whole genome shotgun (WGS) entry which is preliminary data.</text>
</comment>
<dbReference type="Proteomes" id="UP000265515">
    <property type="component" value="Unassembled WGS sequence"/>
</dbReference>
<evidence type="ECO:0000313" key="2">
    <source>
        <dbReference type="EMBL" id="GBG75317.1"/>
    </source>
</evidence>
<protein>
    <submittedName>
        <fullName evidence="2">Uncharacterized protein</fullName>
    </submittedName>
</protein>
<dbReference type="AlphaFoldDB" id="A0A388KZ29"/>
<dbReference type="STRING" id="69332.A0A388KZ29"/>